<dbReference type="PANTHER" id="PTHR45855">
    <property type="entry name" value="TRANSCRIPTION FACTOR PIF1-RELATED"/>
    <property type="match status" value="1"/>
</dbReference>
<dbReference type="GO" id="GO:0046983">
    <property type="term" value="F:protein dimerization activity"/>
    <property type="evidence" value="ECO:0007669"/>
    <property type="project" value="InterPro"/>
</dbReference>
<dbReference type="EMBL" id="JAMSHJ010000002">
    <property type="protein sequence ID" value="KAI5439311.1"/>
    <property type="molecule type" value="Genomic_DNA"/>
</dbReference>
<dbReference type="SUPFAM" id="SSF47459">
    <property type="entry name" value="HLH, helix-loop-helix DNA-binding domain"/>
    <property type="match status" value="1"/>
</dbReference>
<keyword evidence="8" id="KW-1185">Reference proteome</keyword>
<accession>A0A9D5BD59</accession>
<keyword evidence="5" id="KW-0539">Nucleus</keyword>
<evidence type="ECO:0000256" key="2">
    <source>
        <dbReference type="ARBA" id="ARBA00023015"/>
    </source>
</evidence>
<comment type="caution">
    <text evidence="7">The sequence shown here is derived from an EMBL/GenBank/DDBJ whole genome shotgun (WGS) entry which is preliminary data.</text>
</comment>
<dbReference type="Gramene" id="Psat02G0491000-T2">
    <property type="protein sequence ID" value="KAI5439311.1"/>
    <property type="gene ID" value="KIW84_024910"/>
</dbReference>
<evidence type="ECO:0000256" key="3">
    <source>
        <dbReference type="ARBA" id="ARBA00023125"/>
    </source>
</evidence>
<organism evidence="7 8">
    <name type="scientific">Pisum sativum</name>
    <name type="common">Garden pea</name>
    <name type="synonym">Lathyrus oleraceus</name>
    <dbReference type="NCBI Taxonomy" id="3888"/>
    <lineage>
        <taxon>Eukaryota</taxon>
        <taxon>Viridiplantae</taxon>
        <taxon>Streptophyta</taxon>
        <taxon>Embryophyta</taxon>
        <taxon>Tracheophyta</taxon>
        <taxon>Spermatophyta</taxon>
        <taxon>Magnoliopsida</taxon>
        <taxon>eudicotyledons</taxon>
        <taxon>Gunneridae</taxon>
        <taxon>Pentapetalae</taxon>
        <taxon>rosids</taxon>
        <taxon>fabids</taxon>
        <taxon>Fabales</taxon>
        <taxon>Fabaceae</taxon>
        <taxon>Papilionoideae</taxon>
        <taxon>50 kb inversion clade</taxon>
        <taxon>NPAAA clade</taxon>
        <taxon>Hologalegina</taxon>
        <taxon>IRL clade</taxon>
        <taxon>Fabeae</taxon>
        <taxon>Lathyrus</taxon>
    </lineage>
</organism>
<keyword evidence="2" id="KW-0805">Transcription regulation</keyword>
<dbReference type="InterPro" id="IPR011598">
    <property type="entry name" value="bHLH_dom"/>
</dbReference>
<gene>
    <name evidence="7" type="ORF">KIW84_024910</name>
</gene>
<evidence type="ECO:0000256" key="5">
    <source>
        <dbReference type="ARBA" id="ARBA00023242"/>
    </source>
</evidence>
<dbReference type="Proteomes" id="UP001058974">
    <property type="component" value="Chromosome 2"/>
</dbReference>
<evidence type="ECO:0000256" key="1">
    <source>
        <dbReference type="ARBA" id="ARBA00004123"/>
    </source>
</evidence>
<dbReference type="PROSITE" id="PS50888">
    <property type="entry name" value="BHLH"/>
    <property type="match status" value="1"/>
</dbReference>
<proteinExistence type="predicted"/>
<name>A0A9D5BD59_PEA</name>
<reference evidence="7 8" key="1">
    <citation type="journal article" date="2022" name="Nat. Genet.">
        <title>Improved pea reference genome and pan-genome highlight genomic features and evolutionary characteristics.</title>
        <authorList>
            <person name="Yang T."/>
            <person name="Liu R."/>
            <person name="Luo Y."/>
            <person name="Hu S."/>
            <person name="Wang D."/>
            <person name="Wang C."/>
            <person name="Pandey M.K."/>
            <person name="Ge S."/>
            <person name="Xu Q."/>
            <person name="Li N."/>
            <person name="Li G."/>
            <person name="Huang Y."/>
            <person name="Saxena R.K."/>
            <person name="Ji Y."/>
            <person name="Li M."/>
            <person name="Yan X."/>
            <person name="He Y."/>
            <person name="Liu Y."/>
            <person name="Wang X."/>
            <person name="Xiang C."/>
            <person name="Varshney R.K."/>
            <person name="Ding H."/>
            <person name="Gao S."/>
            <person name="Zong X."/>
        </authorList>
    </citation>
    <scope>NUCLEOTIDE SEQUENCE [LARGE SCALE GENOMIC DNA]</scope>
    <source>
        <strain evidence="7 8">cv. Zhongwan 6</strain>
    </source>
</reference>
<dbReference type="PANTHER" id="PTHR45855:SF73">
    <property type="entry name" value="TRANSCRIPTION FACTOR SPATULA"/>
    <property type="match status" value="1"/>
</dbReference>
<comment type="subcellular location">
    <subcellularLocation>
        <location evidence="1">Nucleus</location>
    </subcellularLocation>
</comment>
<dbReference type="GO" id="GO:0003677">
    <property type="term" value="F:DNA binding"/>
    <property type="evidence" value="ECO:0007669"/>
    <property type="project" value="UniProtKB-KW"/>
</dbReference>
<sequence>MKALQNLIPNSNKTDKASMLDEAIEYLKQLQLQVQMLSLKNGLSLHPMCYPEGLQPLSLSRLSMELSDGNRSTPLNMTSTLPHPQDNNPLLYASNLPNKNTLTSQPSMSSYPSYVNNNLETSFAVESRIPSHKRPLQQTSETVHGEDMLQNQQSNAIYSATNLLGGSQGVEEFEAGTMAAPSTNNSLQTCIAGRDQSNAIMRNSEPNAIFTS</sequence>
<keyword evidence="3" id="KW-0238">DNA-binding</keyword>
<protein>
    <recommendedName>
        <fullName evidence="6">BHLH domain-containing protein</fullName>
    </recommendedName>
</protein>
<dbReference type="InterPro" id="IPR036638">
    <property type="entry name" value="HLH_DNA-bd_sf"/>
</dbReference>
<evidence type="ECO:0000259" key="6">
    <source>
        <dbReference type="PROSITE" id="PS50888"/>
    </source>
</evidence>
<keyword evidence="4" id="KW-0804">Transcription</keyword>
<dbReference type="Gene3D" id="4.10.280.10">
    <property type="entry name" value="Helix-loop-helix DNA-binding domain"/>
    <property type="match status" value="1"/>
</dbReference>
<dbReference type="InterPro" id="IPR031066">
    <property type="entry name" value="bHLH_ALC-like_plant"/>
</dbReference>
<dbReference type="GO" id="GO:0005634">
    <property type="term" value="C:nucleus"/>
    <property type="evidence" value="ECO:0007669"/>
    <property type="project" value="UniProtKB-SubCell"/>
</dbReference>
<dbReference type="Pfam" id="PF00010">
    <property type="entry name" value="HLH"/>
    <property type="match status" value="1"/>
</dbReference>
<evidence type="ECO:0000313" key="7">
    <source>
        <dbReference type="EMBL" id="KAI5439311.1"/>
    </source>
</evidence>
<evidence type="ECO:0000313" key="8">
    <source>
        <dbReference type="Proteomes" id="UP001058974"/>
    </source>
</evidence>
<feature type="domain" description="BHLH" evidence="6">
    <location>
        <begin position="1"/>
        <end position="30"/>
    </location>
</feature>
<evidence type="ECO:0000256" key="4">
    <source>
        <dbReference type="ARBA" id="ARBA00023163"/>
    </source>
</evidence>
<dbReference type="AlphaFoldDB" id="A0A9D5BD59"/>